<feature type="coiled-coil region" evidence="1">
    <location>
        <begin position="134"/>
        <end position="193"/>
    </location>
</feature>
<reference evidence="2 3" key="1">
    <citation type="journal article" date="2014" name="PLoS Genet.">
        <title>The Genome of Spironucleus salmonicida Highlights a Fish Pathogen Adapted to Fluctuating Environments.</title>
        <authorList>
            <person name="Xu F."/>
            <person name="Jerlstrom-Hultqvist J."/>
            <person name="Einarsson E."/>
            <person name="Astvaldsson A."/>
            <person name="Svard S.G."/>
            <person name="Andersson J.O."/>
        </authorList>
    </citation>
    <scope>NUCLEOTIDE SEQUENCE</scope>
    <source>
        <strain evidence="3">ATCC 50377</strain>
    </source>
</reference>
<gene>
    <name evidence="2" type="ORF">SS50377_15588</name>
    <name evidence="3" type="ORF">SS50377_24703</name>
</gene>
<keyword evidence="1" id="KW-0175">Coiled coil</keyword>
<evidence type="ECO:0000313" key="3">
    <source>
        <dbReference type="EMBL" id="KAH0572592.1"/>
    </source>
</evidence>
<evidence type="ECO:0000313" key="2">
    <source>
        <dbReference type="EMBL" id="EST44584.1"/>
    </source>
</evidence>
<sequence length="654" mass="75915">MSAPIDNPFASIRLEQDLKQTTRDVKQMQRRYLDLPIAEKTAMQQQQTTKITVSDLRREDKEIFGTDKPTSLRSITPIVPENFLPETMRPTIRTGVKQFIDKTKQLCRLSINTAMKESEMEALNAFAIDRNLVLQKQELDLNRLEIAIERKIREMEEVSLGNQRSGEQSGLKLDQVKRKIDELQVVLDQILQEISRQCETLQVNLKARDMIEIVAKLAGTDISYLFKNRENQLEFFQLNHVDIDYQPKPKSQLSSKPLQVLTREKTQEIRQFDQFSVLRLPEVMQLARSYIQFGGVLSLSEVKNQIQKDNKQTQKISIDFDFITFVSQIQTDLSVNVRPLPPGIIQDKIIEKPQILRNFESQDLEAQPYNIFERLGQNSLQIADSRIQRANNLLIQSYDYPPVIPFEQTSDFNDNLSLLEESNLVRTNNLQDINQMIEGQQSKLSEANELYGSQEIMLQQKVEDVSQKIQISQKLVNSFDRDALKTTAEAFIYDLTQYQSLDELTVDKISDELDMLHACIAQSGVFAEVIQKDDKNLNSNTILARMELIMNETMANIYSFTVNQIKEGRYVLDKRRREVARNAKMNELMKLGEKQAEKQKIREQRLKKVKPITRTVVEKSFFNQKKKTAVQLDLEERLKREQGKDVGEDTDYYQ</sequence>
<reference evidence="3" key="2">
    <citation type="submission" date="2020-12" db="EMBL/GenBank/DDBJ databases">
        <title>New Spironucleus salmonicida genome in near-complete chromosomes.</title>
        <authorList>
            <person name="Xu F."/>
            <person name="Kurt Z."/>
            <person name="Jimenez-Gonzalez A."/>
            <person name="Astvaldsson A."/>
            <person name="Andersson J.O."/>
            <person name="Svard S.G."/>
        </authorList>
    </citation>
    <scope>NUCLEOTIDE SEQUENCE</scope>
    <source>
        <strain evidence="3">ATCC 50377</strain>
    </source>
</reference>
<dbReference type="AlphaFoldDB" id="V6LUV1"/>
<evidence type="ECO:0000313" key="4">
    <source>
        <dbReference type="Proteomes" id="UP000018208"/>
    </source>
</evidence>
<accession>V6LUV1</accession>
<proteinExistence type="predicted"/>
<dbReference type="EMBL" id="KI546115">
    <property type="protein sequence ID" value="EST44584.1"/>
    <property type="molecule type" value="Genomic_DNA"/>
</dbReference>
<dbReference type="EMBL" id="AUWU02000005">
    <property type="protein sequence ID" value="KAH0572592.1"/>
    <property type="molecule type" value="Genomic_DNA"/>
</dbReference>
<name>V6LUV1_9EUKA</name>
<organism evidence="2">
    <name type="scientific">Spironucleus salmonicida</name>
    <dbReference type="NCBI Taxonomy" id="348837"/>
    <lineage>
        <taxon>Eukaryota</taxon>
        <taxon>Metamonada</taxon>
        <taxon>Diplomonadida</taxon>
        <taxon>Hexamitidae</taxon>
        <taxon>Hexamitinae</taxon>
        <taxon>Spironucleus</taxon>
    </lineage>
</organism>
<keyword evidence="4" id="KW-1185">Reference proteome</keyword>
<dbReference type="VEuPathDB" id="GiardiaDB:SS50377_24703"/>
<protein>
    <submittedName>
        <fullName evidence="2">Uncharacterized protein</fullName>
    </submittedName>
</protein>
<dbReference type="Proteomes" id="UP000018208">
    <property type="component" value="Unassembled WGS sequence"/>
</dbReference>
<evidence type="ECO:0000256" key="1">
    <source>
        <dbReference type="SAM" id="Coils"/>
    </source>
</evidence>